<dbReference type="Proteomes" id="UP001458880">
    <property type="component" value="Unassembled WGS sequence"/>
</dbReference>
<evidence type="ECO:0000313" key="1">
    <source>
        <dbReference type="EMBL" id="KAK9751540.1"/>
    </source>
</evidence>
<dbReference type="EMBL" id="JASPKY010000027">
    <property type="protein sequence ID" value="KAK9751540.1"/>
    <property type="molecule type" value="Genomic_DNA"/>
</dbReference>
<protein>
    <submittedName>
        <fullName evidence="1">Uncharacterized protein</fullName>
    </submittedName>
</protein>
<proteinExistence type="predicted"/>
<evidence type="ECO:0000313" key="2">
    <source>
        <dbReference type="Proteomes" id="UP001458880"/>
    </source>
</evidence>
<organism evidence="1 2">
    <name type="scientific">Popillia japonica</name>
    <name type="common">Japanese beetle</name>
    <dbReference type="NCBI Taxonomy" id="7064"/>
    <lineage>
        <taxon>Eukaryota</taxon>
        <taxon>Metazoa</taxon>
        <taxon>Ecdysozoa</taxon>
        <taxon>Arthropoda</taxon>
        <taxon>Hexapoda</taxon>
        <taxon>Insecta</taxon>
        <taxon>Pterygota</taxon>
        <taxon>Neoptera</taxon>
        <taxon>Endopterygota</taxon>
        <taxon>Coleoptera</taxon>
        <taxon>Polyphaga</taxon>
        <taxon>Scarabaeiformia</taxon>
        <taxon>Scarabaeidae</taxon>
        <taxon>Rutelinae</taxon>
        <taxon>Popillia</taxon>
    </lineage>
</organism>
<dbReference type="AlphaFoldDB" id="A0AAW1MS74"/>
<keyword evidence="2" id="KW-1185">Reference proteome</keyword>
<sequence>MDIVLPLLPSTTGEGRIGAMLPLLPSILTTGEGRIGAMSKLSTIVGGCGKVLQIAGKREKHVHMTESHLTLQTSICESRRTSLG</sequence>
<reference evidence="1 2" key="1">
    <citation type="journal article" date="2024" name="BMC Genomics">
        <title>De novo assembly and annotation of Popillia japonica's genome with initial clues to its potential as an invasive pest.</title>
        <authorList>
            <person name="Cucini C."/>
            <person name="Boschi S."/>
            <person name="Funari R."/>
            <person name="Cardaioli E."/>
            <person name="Iannotti N."/>
            <person name="Marturano G."/>
            <person name="Paoli F."/>
            <person name="Bruttini M."/>
            <person name="Carapelli A."/>
            <person name="Frati F."/>
            <person name="Nardi F."/>
        </authorList>
    </citation>
    <scope>NUCLEOTIDE SEQUENCE [LARGE SCALE GENOMIC DNA]</scope>
    <source>
        <strain evidence="1">DMR45628</strain>
    </source>
</reference>
<accession>A0AAW1MS74</accession>
<gene>
    <name evidence="1" type="ORF">QE152_g4899</name>
</gene>
<comment type="caution">
    <text evidence="1">The sequence shown here is derived from an EMBL/GenBank/DDBJ whole genome shotgun (WGS) entry which is preliminary data.</text>
</comment>
<name>A0AAW1MS74_POPJA</name>